<dbReference type="EMBL" id="FRFD01000003">
    <property type="protein sequence ID" value="SHO43291.1"/>
    <property type="molecule type" value="Genomic_DNA"/>
</dbReference>
<evidence type="ECO:0000313" key="5">
    <source>
        <dbReference type="Proteomes" id="UP000184612"/>
    </source>
</evidence>
<dbReference type="InterPro" id="IPR043128">
    <property type="entry name" value="Rev_trsase/Diguanyl_cyclase"/>
</dbReference>
<proteinExistence type="predicted"/>
<keyword evidence="2" id="KW-0175">Coiled coil</keyword>
<keyword evidence="1" id="KW-0802">TPR repeat</keyword>
<feature type="repeat" description="TPR" evidence="1">
    <location>
        <begin position="88"/>
        <end position="121"/>
    </location>
</feature>
<feature type="coiled-coil region" evidence="2">
    <location>
        <begin position="150"/>
        <end position="209"/>
    </location>
</feature>
<evidence type="ECO:0000259" key="3">
    <source>
        <dbReference type="PROSITE" id="PS50887"/>
    </source>
</evidence>
<dbReference type="STRING" id="1121345.SAMN02745217_00162"/>
<dbReference type="Gene3D" id="1.25.40.10">
    <property type="entry name" value="Tetratricopeptide repeat domain"/>
    <property type="match status" value="2"/>
</dbReference>
<dbReference type="InterPro" id="IPR029787">
    <property type="entry name" value="Nucleotide_cyclase"/>
</dbReference>
<dbReference type="Pfam" id="PF13424">
    <property type="entry name" value="TPR_12"/>
    <property type="match status" value="1"/>
</dbReference>
<reference evidence="4 5" key="1">
    <citation type="submission" date="2016-12" db="EMBL/GenBank/DDBJ databases">
        <authorList>
            <person name="Song W.-J."/>
            <person name="Kurnit D.M."/>
        </authorList>
    </citation>
    <scope>NUCLEOTIDE SEQUENCE [LARGE SCALE GENOMIC DNA]</scope>
    <source>
        <strain evidence="4 5">DSM 12503</strain>
    </source>
</reference>
<gene>
    <name evidence="4" type="ORF">SAMN02745217_00162</name>
</gene>
<organism evidence="4 5">
    <name type="scientific">Anaerocolumna xylanovorans DSM 12503</name>
    <dbReference type="NCBI Taxonomy" id="1121345"/>
    <lineage>
        <taxon>Bacteria</taxon>
        <taxon>Bacillati</taxon>
        <taxon>Bacillota</taxon>
        <taxon>Clostridia</taxon>
        <taxon>Lachnospirales</taxon>
        <taxon>Lachnospiraceae</taxon>
        <taxon>Anaerocolumna</taxon>
    </lineage>
</organism>
<keyword evidence="5" id="KW-1185">Reference proteome</keyword>
<dbReference type="NCBIfam" id="TIGR00254">
    <property type="entry name" value="GGDEF"/>
    <property type="match status" value="1"/>
</dbReference>
<dbReference type="GO" id="GO:0052621">
    <property type="term" value="F:diguanylate cyclase activity"/>
    <property type="evidence" value="ECO:0007669"/>
    <property type="project" value="TreeGrafter"/>
</dbReference>
<dbReference type="InterPro" id="IPR011990">
    <property type="entry name" value="TPR-like_helical_dom_sf"/>
</dbReference>
<feature type="domain" description="GGDEF" evidence="3">
    <location>
        <begin position="350"/>
        <end position="486"/>
    </location>
</feature>
<protein>
    <submittedName>
        <fullName evidence="4">Diguanylate cyclase (GGDEF) domain-containing protein</fullName>
    </submittedName>
</protein>
<evidence type="ECO:0000256" key="2">
    <source>
        <dbReference type="SAM" id="Coils"/>
    </source>
</evidence>
<name>A0A1M7XWV8_9FIRM</name>
<evidence type="ECO:0000313" key="4">
    <source>
        <dbReference type="EMBL" id="SHO43291.1"/>
    </source>
</evidence>
<dbReference type="FunFam" id="3.30.70.270:FF:000001">
    <property type="entry name" value="Diguanylate cyclase domain protein"/>
    <property type="match status" value="1"/>
</dbReference>
<dbReference type="PANTHER" id="PTHR45138:SF9">
    <property type="entry name" value="DIGUANYLATE CYCLASE DGCM-RELATED"/>
    <property type="match status" value="1"/>
</dbReference>
<dbReference type="SMART" id="SM00028">
    <property type="entry name" value="TPR"/>
    <property type="match status" value="3"/>
</dbReference>
<dbReference type="InterPro" id="IPR050469">
    <property type="entry name" value="Diguanylate_Cyclase"/>
</dbReference>
<dbReference type="PANTHER" id="PTHR45138">
    <property type="entry name" value="REGULATORY COMPONENTS OF SENSORY TRANSDUCTION SYSTEM"/>
    <property type="match status" value="1"/>
</dbReference>
<dbReference type="PROSITE" id="PS50005">
    <property type="entry name" value="TPR"/>
    <property type="match status" value="2"/>
</dbReference>
<sequence length="494" mass="56914">MKGTKEEIDKLFEKSLKELDLHHLDEAIKSCTEAIIGYEELGEYFKCARCQNLQGVIYAAMDNETMAVDCYLSGLEYCRKHHVKNIEHLFYCNIGTRYMELGDTAKALDFFLKALESLEENGEGLSELYEKWTIVNRLNLGSAYLRLGRLQEAEDNLKTAMDLSERTNDNTYSFTIMCGLSKCYLARGAEEYTRENLQIMMEYARLKLEPLNDYMQDIISFTEILKALEEYDLWRQCIEEFDQLSRVVKSRTVMLQAVEFWLDYYSSRGMAKEYKRMCIRHTQLYLALKKHINQDKIMALNAKLELQQAEDDVRAARIRLEKDDVTGLKNRYAMQKYGGKEVELAYKTGTMLAVGILDVDHFKELNDNYGHLRGDTALKQVGNILDNCLDGYGNVYRYGGDEFVLIIPNGTYEVADKVAKKIIKSIAKSHIPNKTAPIRGELTISLGICCCIPKKSDRLENLFDIADNILYQVKNNEKNDFIIKIIENNENSTS</sequence>
<dbReference type="OrthoDB" id="9805474at2"/>
<dbReference type="Proteomes" id="UP000184612">
    <property type="component" value="Unassembled WGS sequence"/>
</dbReference>
<dbReference type="RefSeq" id="WP_073586920.1">
    <property type="nucleotide sequence ID" value="NZ_FRFD01000003.1"/>
</dbReference>
<dbReference type="PROSITE" id="PS50887">
    <property type="entry name" value="GGDEF"/>
    <property type="match status" value="1"/>
</dbReference>
<dbReference type="Pfam" id="PF13181">
    <property type="entry name" value="TPR_8"/>
    <property type="match status" value="1"/>
</dbReference>
<dbReference type="SMART" id="SM00267">
    <property type="entry name" value="GGDEF"/>
    <property type="match status" value="1"/>
</dbReference>
<dbReference type="InterPro" id="IPR019734">
    <property type="entry name" value="TPR_rpt"/>
</dbReference>
<dbReference type="Gene3D" id="3.30.70.270">
    <property type="match status" value="1"/>
</dbReference>
<evidence type="ECO:0000256" key="1">
    <source>
        <dbReference type="PROSITE-ProRule" id="PRU00339"/>
    </source>
</evidence>
<accession>A0A1M7XWV8</accession>
<dbReference type="InterPro" id="IPR000160">
    <property type="entry name" value="GGDEF_dom"/>
</dbReference>
<dbReference type="SUPFAM" id="SSF55073">
    <property type="entry name" value="Nucleotide cyclase"/>
    <property type="match status" value="1"/>
</dbReference>
<dbReference type="AlphaFoldDB" id="A0A1M7XWV8"/>
<dbReference type="CDD" id="cd01949">
    <property type="entry name" value="GGDEF"/>
    <property type="match status" value="1"/>
</dbReference>
<dbReference type="Pfam" id="PF00990">
    <property type="entry name" value="GGDEF"/>
    <property type="match status" value="1"/>
</dbReference>
<dbReference type="SUPFAM" id="SSF48452">
    <property type="entry name" value="TPR-like"/>
    <property type="match status" value="1"/>
</dbReference>
<feature type="repeat" description="TPR" evidence="1">
    <location>
        <begin position="134"/>
        <end position="167"/>
    </location>
</feature>